<dbReference type="AlphaFoldDB" id="A0A382E729"/>
<name>A0A382E729_9ZZZZ</name>
<feature type="compositionally biased region" description="Basic and acidic residues" evidence="1">
    <location>
        <begin position="44"/>
        <end position="57"/>
    </location>
</feature>
<evidence type="ECO:0000313" key="2">
    <source>
        <dbReference type="EMBL" id="SVB46152.1"/>
    </source>
</evidence>
<feature type="region of interest" description="Disordered" evidence="1">
    <location>
        <begin position="23"/>
        <end position="57"/>
    </location>
</feature>
<accession>A0A382E729</accession>
<dbReference type="EMBL" id="UINC01042898">
    <property type="protein sequence ID" value="SVB46152.1"/>
    <property type="molecule type" value="Genomic_DNA"/>
</dbReference>
<organism evidence="2">
    <name type="scientific">marine metagenome</name>
    <dbReference type="NCBI Taxonomy" id="408172"/>
    <lineage>
        <taxon>unclassified sequences</taxon>
        <taxon>metagenomes</taxon>
        <taxon>ecological metagenomes</taxon>
    </lineage>
</organism>
<feature type="non-terminal residue" evidence="2">
    <location>
        <position position="1"/>
    </location>
</feature>
<proteinExistence type="predicted"/>
<gene>
    <name evidence="2" type="ORF">METZ01_LOCUS199006</name>
</gene>
<sequence>VARELVETFDELLKGNRQELEALYNRPSDGSKGAVSAGESDSDTPPHEHGNIKQFDKGELTEMGAADWLDRHYPGEWRYDVRDRRKEGNELVVLCRFELPSYGIRRTQFGMAEIERADTVSPNTEREAEETAYRQAINDALQGCIRML</sequence>
<reference evidence="2" key="1">
    <citation type="submission" date="2018-05" db="EMBL/GenBank/DDBJ databases">
        <authorList>
            <person name="Lanie J.A."/>
            <person name="Ng W.-L."/>
            <person name="Kazmierczak K.M."/>
            <person name="Andrzejewski T.M."/>
            <person name="Davidsen T.M."/>
            <person name="Wayne K.J."/>
            <person name="Tettelin H."/>
            <person name="Glass J.I."/>
            <person name="Rusch D."/>
            <person name="Podicherti R."/>
            <person name="Tsui H.-C.T."/>
            <person name="Winkler M.E."/>
        </authorList>
    </citation>
    <scope>NUCLEOTIDE SEQUENCE</scope>
</reference>
<evidence type="ECO:0000256" key="1">
    <source>
        <dbReference type="SAM" id="MobiDB-lite"/>
    </source>
</evidence>
<protein>
    <submittedName>
        <fullName evidence="2">Uncharacterized protein</fullName>
    </submittedName>
</protein>